<gene>
    <name evidence="1" type="ORF">FRC96_05575</name>
</gene>
<name>A0A5C6XJC6_9DELT</name>
<reference evidence="1 2" key="1">
    <citation type="submission" date="2019-08" db="EMBL/GenBank/DDBJ databases">
        <title>Bradymonadales sp. TMQ2.</title>
        <authorList>
            <person name="Liang Q."/>
        </authorList>
    </citation>
    <scope>NUCLEOTIDE SEQUENCE [LARGE SCALE GENOMIC DNA]</scope>
    <source>
        <strain evidence="1 2">TMQ2</strain>
    </source>
</reference>
<accession>A0A5C6XJC6</accession>
<dbReference type="Proteomes" id="UP000321046">
    <property type="component" value="Unassembled WGS sequence"/>
</dbReference>
<evidence type="ECO:0000313" key="2">
    <source>
        <dbReference type="Proteomes" id="UP000321046"/>
    </source>
</evidence>
<comment type="caution">
    <text evidence="1">The sequence shown here is derived from an EMBL/GenBank/DDBJ whole genome shotgun (WGS) entry which is preliminary data.</text>
</comment>
<evidence type="ECO:0000313" key="1">
    <source>
        <dbReference type="EMBL" id="TXD39744.1"/>
    </source>
</evidence>
<sequence>MKCFFAVPSAAAARVERACAAYAQDLDAWAPSAPAGADDLARLVEELASSQLRLGDDDWDSLRAKLDARSNEQALGQIFWRASDAARIADAVETLGSEATPRDKALSAWLHTKVDQDSAVVALTR</sequence>
<organism evidence="1 2">
    <name type="scientific">Lujinxingia vulgaris</name>
    <dbReference type="NCBI Taxonomy" id="2600176"/>
    <lineage>
        <taxon>Bacteria</taxon>
        <taxon>Deltaproteobacteria</taxon>
        <taxon>Bradymonadales</taxon>
        <taxon>Lujinxingiaceae</taxon>
        <taxon>Lujinxingia</taxon>
    </lineage>
</organism>
<proteinExistence type="predicted"/>
<dbReference type="AlphaFoldDB" id="A0A5C6XJC6"/>
<dbReference type="RefSeq" id="WP_146973523.1">
    <property type="nucleotide sequence ID" value="NZ_VOSL01000025.1"/>
</dbReference>
<dbReference type="EMBL" id="VOSL01000025">
    <property type="protein sequence ID" value="TXD39744.1"/>
    <property type="molecule type" value="Genomic_DNA"/>
</dbReference>
<protein>
    <submittedName>
        <fullName evidence="1">Uncharacterized protein</fullName>
    </submittedName>
</protein>